<proteinExistence type="predicted"/>
<comment type="caution">
    <text evidence="1">The sequence shown here is derived from an EMBL/GenBank/DDBJ whole genome shotgun (WGS) entry which is preliminary data.</text>
</comment>
<dbReference type="RefSeq" id="WP_146381684.1">
    <property type="nucleotide sequence ID" value="NZ_VOEJ01000004.1"/>
</dbReference>
<evidence type="ECO:0000313" key="2">
    <source>
        <dbReference type="Proteomes" id="UP000320042"/>
    </source>
</evidence>
<protein>
    <submittedName>
        <fullName evidence="1">Uncharacterized protein</fullName>
    </submittedName>
</protein>
<evidence type="ECO:0000313" key="1">
    <source>
        <dbReference type="EMBL" id="TWR29197.1"/>
    </source>
</evidence>
<gene>
    <name evidence="1" type="ORF">FPZ43_09490</name>
</gene>
<sequence length="110" mass="11540">MKSKQAKQLIKAARKTAKENIQASLIANLTETIGKAGHGSKKLDKKIIKGAKLLAKKLAKDLVIDGGAVAVEQDKAEAAKTEQKAAVVVKPKKAVAKKDGTELPSVESPS</sequence>
<keyword evidence="2" id="KW-1185">Reference proteome</keyword>
<accession>A0A563UCW5</accession>
<dbReference type="EMBL" id="VOEJ01000004">
    <property type="protein sequence ID" value="TWR29197.1"/>
    <property type="molecule type" value="Genomic_DNA"/>
</dbReference>
<organism evidence="1 2">
    <name type="scientific">Mucilaginibacter pallidiroseus</name>
    <dbReference type="NCBI Taxonomy" id="2599295"/>
    <lineage>
        <taxon>Bacteria</taxon>
        <taxon>Pseudomonadati</taxon>
        <taxon>Bacteroidota</taxon>
        <taxon>Sphingobacteriia</taxon>
        <taxon>Sphingobacteriales</taxon>
        <taxon>Sphingobacteriaceae</taxon>
        <taxon>Mucilaginibacter</taxon>
    </lineage>
</organism>
<name>A0A563UCW5_9SPHI</name>
<reference evidence="1 2" key="1">
    <citation type="submission" date="2019-07" db="EMBL/GenBank/DDBJ databases">
        <authorList>
            <person name="Kim J."/>
        </authorList>
    </citation>
    <scope>NUCLEOTIDE SEQUENCE [LARGE SCALE GENOMIC DNA]</scope>
    <source>
        <strain evidence="2">dk17</strain>
    </source>
</reference>
<dbReference type="Proteomes" id="UP000320042">
    <property type="component" value="Unassembled WGS sequence"/>
</dbReference>
<dbReference type="AlphaFoldDB" id="A0A563UCW5"/>